<accession>A0A2P5BU55</accession>
<proteinExistence type="predicted"/>
<dbReference type="AlphaFoldDB" id="A0A2P5BU55"/>
<comment type="caution">
    <text evidence="1">The sequence shown here is derived from an EMBL/GenBank/DDBJ whole genome shotgun (WGS) entry which is preliminary data.</text>
</comment>
<feature type="non-terminal residue" evidence="1">
    <location>
        <position position="105"/>
    </location>
</feature>
<organism evidence="1 2">
    <name type="scientific">Parasponia andersonii</name>
    <name type="common">Sponia andersonii</name>
    <dbReference type="NCBI Taxonomy" id="3476"/>
    <lineage>
        <taxon>Eukaryota</taxon>
        <taxon>Viridiplantae</taxon>
        <taxon>Streptophyta</taxon>
        <taxon>Embryophyta</taxon>
        <taxon>Tracheophyta</taxon>
        <taxon>Spermatophyta</taxon>
        <taxon>Magnoliopsida</taxon>
        <taxon>eudicotyledons</taxon>
        <taxon>Gunneridae</taxon>
        <taxon>Pentapetalae</taxon>
        <taxon>rosids</taxon>
        <taxon>fabids</taxon>
        <taxon>Rosales</taxon>
        <taxon>Cannabaceae</taxon>
        <taxon>Parasponia</taxon>
    </lineage>
</organism>
<dbReference type="EMBL" id="JXTB01000222">
    <property type="protein sequence ID" value="PON52316.1"/>
    <property type="molecule type" value="Genomic_DNA"/>
</dbReference>
<sequence length="105" mass="12014">MGDPLMRVVYNINIDIISDIDNELYHGMFQNIKTCMGKTCMNTLKIYCYYAVKNFILVIVYIQNYSHYAVIGMKSGICHCHHWVSLVTTGCLCYLQTPAYGSLTL</sequence>
<reference evidence="2" key="1">
    <citation type="submission" date="2016-06" db="EMBL/GenBank/DDBJ databases">
        <title>Parallel loss of symbiosis genes in relatives of nitrogen-fixing non-legume Parasponia.</title>
        <authorList>
            <person name="Van Velzen R."/>
            <person name="Holmer R."/>
            <person name="Bu F."/>
            <person name="Rutten L."/>
            <person name="Van Zeijl A."/>
            <person name="Liu W."/>
            <person name="Santuari L."/>
            <person name="Cao Q."/>
            <person name="Sharma T."/>
            <person name="Shen D."/>
            <person name="Roswanjaya Y."/>
            <person name="Wardhani T."/>
            <person name="Kalhor M.S."/>
            <person name="Jansen J."/>
            <person name="Van den Hoogen J."/>
            <person name="Gungor B."/>
            <person name="Hartog M."/>
            <person name="Hontelez J."/>
            <person name="Verver J."/>
            <person name="Yang W.-C."/>
            <person name="Schijlen E."/>
            <person name="Repin R."/>
            <person name="Schilthuizen M."/>
            <person name="Schranz E."/>
            <person name="Heidstra R."/>
            <person name="Miyata K."/>
            <person name="Fedorova E."/>
            <person name="Kohlen W."/>
            <person name="Bisseling T."/>
            <person name="Smit S."/>
            <person name="Geurts R."/>
        </authorList>
    </citation>
    <scope>NUCLEOTIDE SEQUENCE [LARGE SCALE GENOMIC DNA]</scope>
    <source>
        <strain evidence="2">cv. WU1-14</strain>
    </source>
</reference>
<gene>
    <name evidence="1" type="ORF">PanWU01x14_210270</name>
</gene>
<protein>
    <submittedName>
        <fullName evidence="1">Uncharacterized protein</fullName>
    </submittedName>
</protein>
<name>A0A2P5BU55_PARAD</name>
<evidence type="ECO:0000313" key="2">
    <source>
        <dbReference type="Proteomes" id="UP000237105"/>
    </source>
</evidence>
<dbReference type="Proteomes" id="UP000237105">
    <property type="component" value="Unassembled WGS sequence"/>
</dbReference>
<evidence type="ECO:0000313" key="1">
    <source>
        <dbReference type="EMBL" id="PON52316.1"/>
    </source>
</evidence>
<keyword evidence="2" id="KW-1185">Reference proteome</keyword>